<gene>
    <name evidence="3" type="ORF">H5P30_17290</name>
</gene>
<dbReference type="EMBL" id="JACHVA010000127">
    <property type="protein sequence ID" value="MBC2603540.1"/>
    <property type="molecule type" value="Genomic_DNA"/>
</dbReference>
<dbReference type="SUPFAM" id="SSF55729">
    <property type="entry name" value="Acyl-CoA N-acyltransferases (Nat)"/>
    <property type="match status" value="1"/>
</dbReference>
<dbReference type="InterPro" id="IPR003010">
    <property type="entry name" value="C-N_Hydrolase"/>
</dbReference>
<dbReference type="PROSITE" id="PS51186">
    <property type="entry name" value="GNAT"/>
    <property type="match status" value="1"/>
</dbReference>
<comment type="caution">
    <text evidence="3">The sequence shown here is derived from an EMBL/GenBank/DDBJ whole genome shotgun (WGS) entry which is preliminary data.</text>
</comment>
<keyword evidence="4" id="KW-1185">Reference proteome</keyword>
<dbReference type="AlphaFoldDB" id="A0A7X1B346"/>
<dbReference type="CDD" id="cd07574">
    <property type="entry name" value="nitrilase_Rim1_like"/>
    <property type="match status" value="1"/>
</dbReference>
<dbReference type="PANTHER" id="PTHR23088:SF50">
    <property type="entry name" value="HYDROLASE YHCX"/>
    <property type="match status" value="1"/>
</dbReference>
<dbReference type="Pfam" id="PF00583">
    <property type="entry name" value="Acetyltransf_1"/>
    <property type="match status" value="1"/>
</dbReference>
<feature type="domain" description="CN hydrolase" evidence="1">
    <location>
        <begin position="227"/>
        <end position="484"/>
    </location>
</feature>
<dbReference type="Proteomes" id="UP000525652">
    <property type="component" value="Unassembled WGS sequence"/>
</dbReference>
<dbReference type="RefSeq" id="WP_185694166.1">
    <property type="nucleotide sequence ID" value="NZ_JACHVA010000127.1"/>
</dbReference>
<dbReference type="CDD" id="cd04301">
    <property type="entry name" value="NAT_SF"/>
    <property type="match status" value="1"/>
</dbReference>
<dbReference type="PANTHER" id="PTHR23088">
    <property type="entry name" value="NITRILASE-RELATED"/>
    <property type="match status" value="1"/>
</dbReference>
<dbReference type="InterPro" id="IPR016181">
    <property type="entry name" value="Acyl_CoA_acyltransferase"/>
</dbReference>
<dbReference type="Gene3D" id="3.40.630.30">
    <property type="match status" value="1"/>
</dbReference>
<protein>
    <submittedName>
        <fullName evidence="3">GNAT family N-acetyltransferase</fullName>
    </submittedName>
</protein>
<dbReference type="PROSITE" id="PS50263">
    <property type="entry name" value="CN_HYDROLASE"/>
    <property type="match status" value="1"/>
</dbReference>
<evidence type="ECO:0000313" key="4">
    <source>
        <dbReference type="Proteomes" id="UP000525652"/>
    </source>
</evidence>
<dbReference type="InterPro" id="IPR036526">
    <property type="entry name" value="C-N_Hydrolase_sf"/>
</dbReference>
<feature type="domain" description="N-acetyltransferase" evidence="2">
    <location>
        <begin position="13"/>
        <end position="216"/>
    </location>
</feature>
<evidence type="ECO:0000313" key="3">
    <source>
        <dbReference type="EMBL" id="MBC2603540.1"/>
    </source>
</evidence>
<dbReference type="InterPro" id="IPR000182">
    <property type="entry name" value="GNAT_dom"/>
</dbReference>
<name>A0A7X1B346_9BACT</name>
<accession>A0A7X1B346</accession>
<keyword evidence="3" id="KW-0808">Transferase</keyword>
<evidence type="ECO:0000259" key="1">
    <source>
        <dbReference type="PROSITE" id="PS50263"/>
    </source>
</evidence>
<dbReference type="Pfam" id="PF00795">
    <property type="entry name" value="CN_hydrolase"/>
    <property type="match status" value="1"/>
</dbReference>
<dbReference type="SUPFAM" id="SSF56317">
    <property type="entry name" value="Carbon-nitrogen hydrolase"/>
    <property type="match status" value="1"/>
</dbReference>
<evidence type="ECO:0000259" key="2">
    <source>
        <dbReference type="PROSITE" id="PS51186"/>
    </source>
</evidence>
<sequence>MILQRHETPDGLLVVRNAELRDISELIKVCCQVYPGFAAAGFMWSEEQLKVHQTVFPDGQILAEINGKIVGAVASLIVEMGSNPYRQHTYAGITDAGYFHNHNPQGDTLYGAEVFVHPDHQGKGIGGFLYQSRRDLCQKLNLRRILGGGRLSGYSKFSDKLTPEEYVREVEEGDRKDPVLSFQMREGFVVRGILRNYMDDPGSCNAATLIEWLNPDFKPVDGEGTKMRVSCVQYQVRSVETFEDFAAQVEYFVETAADYRSDMVVFPEFFSVQLLSQKGMRRLPSLEGIRKLAEMEKPFMDLMVSLAKDYGLHIVAGSHPMERDGVLYNMSPIIYPDGTYDLQPKIHITPAEKRYWGISGGSTLQVFQTNKAKVGILICYDSEFPEAARYLADQGAEVLIVPYCTDDRQAYLRVRYCSQARAIENQVYVVTSGIIGNLPSVPAMDIHYGQAAVFSPSDFEFARDGIQAQADSNVEMLLVTDLDIGDLYRSRAAGSVTPRLDRRLDLFEFRSRFGLES</sequence>
<organism evidence="3 4">
    <name type="scientific">Puniceicoccus vermicola</name>
    <dbReference type="NCBI Taxonomy" id="388746"/>
    <lineage>
        <taxon>Bacteria</taxon>
        <taxon>Pseudomonadati</taxon>
        <taxon>Verrucomicrobiota</taxon>
        <taxon>Opitutia</taxon>
        <taxon>Puniceicoccales</taxon>
        <taxon>Puniceicoccaceae</taxon>
        <taxon>Puniceicoccus</taxon>
    </lineage>
</organism>
<reference evidence="3 4" key="1">
    <citation type="submission" date="2020-07" db="EMBL/GenBank/DDBJ databases">
        <authorList>
            <person name="Feng X."/>
        </authorList>
    </citation>
    <scope>NUCLEOTIDE SEQUENCE [LARGE SCALE GENOMIC DNA]</scope>
    <source>
        <strain evidence="3 4">JCM14086</strain>
    </source>
</reference>
<dbReference type="GO" id="GO:0016747">
    <property type="term" value="F:acyltransferase activity, transferring groups other than amino-acyl groups"/>
    <property type="evidence" value="ECO:0007669"/>
    <property type="project" value="InterPro"/>
</dbReference>
<proteinExistence type="predicted"/>
<dbReference type="Gene3D" id="3.60.110.10">
    <property type="entry name" value="Carbon-nitrogen hydrolase"/>
    <property type="match status" value="1"/>
</dbReference>